<comment type="caution">
    <text evidence="1">The sequence shown here is derived from an EMBL/GenBank/DDBJ whole genome shotgun (WGS) entry which is preliminary data.</text>
</comment>
<proteinExistence type="predicted"/>
<gene>
    <name evidence="1" type="ORF">GN331_08185</name>
</gene>
<dbReference type="Proteomes" id="UP000479692">
    <property type="component" value="Unassembled WGS sequence"/>
</dbReference>
<name>A0A7C9M324_9GAMM</name>
<evidence type="ECO:0000313" key="1">
    <source>
        <dbReference type="EMBL" id="MUV14186.1"/>
    </source>
</evidence>
<protein>
    <recommendedName>
        <fullName evidence="3">WW domain-containing protein</fullName>
    </recommendedName>
</protein>
<dbReference type="AlphaFoldDB" id="A0A7C9M324"/>
<sequence length="50" mass="5584">MPALLGPDIGLSTFVSLDPRYYYFHSETARLQWSHPTGAILTLCAIFIAE</sequence>
<dbReference type="RefSeq" id="WP_156641499.1">
    <property type="nucleotide sequence ID" value="NZ_WOXT01000002.1"/>
</dbReference>
<keyword evidence="2" id="KW-1185">Reference proteome</keyword>
<evidence type="ECO:0008006" key="3">
    <source>
        <dbReference type="Google" id="ProtNLM"/>
    </source>
</evidence>
<reference evidence="1 2" key="1">
    <citation type="submission" date="2019-12" db="EMBL/GenBank/DDBJ databases">
        <authorList>
            <person name="Xu J."/>
        </authorList>
    </citation>
    <scope>NUCLEOTIDE SEQUENCE [LARGE SCALE GENOMIC DNA]</scope>
    <source>
        <strain evidence="1 2">HX-5-24</strain>
    </source>
</reference>
<dbReference type="EMBL" id="WOXT01000002">
    <property type="protein sequence ID" value="MUV14186.1"/>
    <property type="molecule type" value="Genomic_DNA"/>
</dbReference>
<organism evidence="1 2">
    <name type="scientific">Noviluteimonas gilva</name>
    <dbReference type="NCBI Taxonomy" id="2682097"/>
    <lineage>
        <taxon>Bacteria</taxon>
        <taxon>Pseudomonadati</taxon>
        <taxon>Pseudomonadota</taxon>
        <taxon>Gammaproteobacteria</taxon>
        <taxon>Lysobacterales</taxon>
        <taxon>Lysobacteraceae</taxon>
        <taxon>Noviluteimonas</taxon>
    </lineage>
</organism>
<evidence type="ECO:0000313" key="2">
    <source>
        <dbReference type="Proteomes" id="UP000479692"/>
    </source>
</evidence>
<accession>A0A7C9M324</accession>